<keyword evidence="1" id="KW-0479">Metal-binding</keyword>
<sequence>MSAWARLPGLPVEHYEEGFLMRIGNALGKALKVDFQTLSAIRGKYARLCVEVGLKKPLVLFVWVDNELQVVEYEGLKAICFECGQYGHIATTCRSETGTPVAAAGDEGQDKTRKQEEAENNPYGPWMVASKRRTRVDGKARIGTV</sequence>
<gene>
    <name evidence="5" type="primary">LOC140035525</name>
</gene>
<organism evidence="4 5">
    <name type="scientific">Coffea arabica</name>
    <name type="common">Arabian coffee</name>
    <dbReference type="NCBI Taxonomy" id="13443"/>
    <lineage>
        <taxon>Eukaryota</taxon>
        <taxon>Viridiplantae</taxon>
        <taxon>Streptophyta</taxon>
        <taxon>Embryophyta</taxon>
        <taxon>Tracheophyta</taxon>
        <taxon>Spermatophyta</taxon>
        <taxon>Magnoliopsida</taxon>
        <taxon>eudicotyledons</taxon>
        <taxon>Gunneridae</taxon>
        <taxon>Pentapetalae</taxon>
        <taxon>asterids</taxon>
        <taxon>lamiids</taxon>
        <taxon>Gentianales</taxon>
        <taxon>Rubiaceae</taxon>
        <taxon>Ixoroideae</taxon>
        <taxon>Gardenieae complex</taxon>
        <taxon>Bertiereae - Coffeeae clade</taxon>
        <taxon>Coffeeae</taxon>
        <taxon>Coffea</taxon>
    </lineage>
</organism>
<evidence type="ECO:0000256" key="1">
    <source>
        <dbReference type="PROSITE-ProRule" id="PRU00047"/>
    </source>
</evidence>
<keyword evidence="1" id="KW-0863">Zinc-finger</keyword>
<feature type="compositionally biased region" description="Basic and acidic residues" evidence="2">
    <location>
        <begin position="108"/>
        <end position="117"/>
    </location>
</feature>
<dbReference type="SMART" id="SM00343">
    <property type="entry name" value="ZnF_C2HC"/>
    <property type="match status" value="1"/>
</dbReference>
<dbReference type="PANTHER" id="PTHR31286:SF99">
    <property type="entry name" value="DUF4283 DOMAIN-CONTAINING PROTEIN"/>
    <property type="match status" value="1"/>
</dbReference>
<dbReference type="PANTHER" id="PTHR31286">
    <property type="entry name" value="GLYCINE-RICH CELL WALL STRUCTURAL PROTEIN 1.8-LIKE"/>
    <property type="match status" value="1"/>
</dbReference>
<accession>A0ABM4WMA4</accession>
<dbReference type="InterPro" id="IPR001878">
    <property type="entry name" value="Znf_CCHC"/>
</dbReference>
<dbReference type="InterPro" id="IPR036875">
    <property type="entry name" value="Znf_CCHC_sf"/>
</dbReference>
<keyword evidence="4" id="KW-1185">Reference proteome</keyword>
<dbReference type="InterPro" id="IPR040256">
    <property type="entry name" value="At4g02000-like"/>
</dbReference>
<protein>
    <recommendedName>
        <fullName evidence="3">CCHC-type domain-containing protein</fullName>
    </recommendedName>
</protein>
<dbReference type="PROSITE" id="PS50158">
    <property type="entry name" value="ZF_CCHC"/>
    <property type="match status" value="1"/>
</dbReference>
<feature type="domain" description="CCHC-type" evidence="3">
    <location>
        <begin position="80"/>
        <end position="95"/>
    </location>
</feature>
<evidence type="ECO:0000313" key="5">
    <source>
        <dbReference type="RefSeq" id="XP_071932889.1"/>
    </source>
</evidence>
<keyword evidence="1" id="KW-0862">Zinc</keyword>
<feature type="region of interest" description="Disordered" evidence="2">
    <location>
        <begin position="97"/>
        <end position="125"/>
    </location>
</feature>
<evidence type="ECO:0000259" key="3">
    <source>
        <dbReference type="PROSITE" id="PS50158"/>
    </source>
</evidence>
<evidence type="ECO:0000256" key="2">
    <source>
        <dbReference type="SAM" id="MobiDB-lite"/>
    </source>
</evidence>
<proteinExistence type="predicted"/>
<dbReference type="SUPFAM" id="SSF57756">
    <property type="entry name" value="Retrovirus zinc finger-like domains"/>
    <property type="match status" value="1"/>
</dbReference>
<evidence type="ECO:0000313" key="4">
    <source>
        <dbReference type="Proteomes" id="UP001652660"/>
    </source>
</evidence>
<reference evidence="5" key="1">
    <citation type="submission" date="2025-08" db="UniProtKB">
        <authorList>
            <consortium name="RefSeq"/>
        </authorList>
    </citation>
    <scope>IDENTIFICATION</scope>
    <source>
        <tissue evidence="5">Leaves</tissue>
    </source>
</reference>
<dbReference type="Proteomes" id="UP001652660">
    <property type="component" value="Chromosome 2c"/>
</dbReference>
<name>A0ABM4WMA4_COFAR</name>
<dbReference type="RefSeq" id="XP_071932889.1">
    <property type="nucleotide sequence ID" value="XM_072076788.1"/>
</dbReference>
<dbReference type="GeneID" id="140035525"/>